<name>A0A8B6H7J6_MYTGA</name>
<dbReference type="InterPro" id="IPR000315">
    <property type="entry name" value="Znf_B-box"/>
</dbReference>
<evidence type="ECO:0000313" key="4">
    <source>
        <dbReference type="EMBL" id="VDI74533.1"/>
    </source>
</evidence>
<evidence type="ECO:0000256" key="1">
    <source>
        <dbReference type="PROSITE-ProRule" id="PRU00024"/>
    </source>
</evidence>
<dbReference type="AlphaFoldDB" id="A0A8B6H7J6"/>
<dbReference type="PROSITE" id="PS50119">
    <property type="entry name" value="ZF_BBOX"/>
    <property type="match status" value="1"/>
</dbReference>
<dbReference type="SUPFAM" id="SSF57845">
    <property type="entry name" value="B-box zinc-binding domain"/>
    <property type="match status" value="1"/>
</dbReference>
<protein>
    <recommendedName>
        <fullName evidence="3">B box-type domain-containing protein</fullName>
    </recommendedName>
</protein>
<evidence type="ECO:0000256" key="2">
    <source>
        <dbReference type="SAM" id="Coils"/>
    </source>
</evidence>
<organism evidence="4 5">
    <name type="scientific">Mytilus galloprovincialis</name>
    <name type="common">Mediterranean mussel</name>
    <dbReference type="NCBI Taxonomy" id="29158"/>
    <lineage>
        <taxon>Eukaryota</taxon>
        <taxon>Metazoa</taxon>
        <taxon>Spiralia</taxon>
        <taxon>Lophotrochozoa</taxon>
        <taxon>Mollusca</taxon>
        <taxon>Bivalvia</taxon>
        <taxon>Autobranchia</taxon>
        <taxon>Pteriomorphia</taxon>
        <taxon>Mytilida</taxon>
        <taxon>Mytiloidea</taxon>
        <taxon>Mytilidae</taxon>
        <taxon>Mytilinae</taxon>
        <taxon>Mytilus</taxon>
    </lineage>
</organism>
<dbReference type="Pfam" id="PF00643">
    <property type="entry name" value="zf-B_box"/>
    <property type="match status" value="1"/>
</dbReference>
<dbReference type="OrthoDB" id="6112891at2759"/>
<feature type="coiled-coil region" evidence="2">
    <location>
        <begin position="295"/>
        <end position="326"/>
    </location>
</feature>
<dbReference type="GO" id="GO:0008270">
    <property type="term" value="F:zinc ion binding"/>
    <property type="evidence" value="ECO:0007669"/>
    <property type="project" value="UniProtKB-KW"/>
</dbReference>
<feature type="domain" description="B box-type" evidence="3">
    <location>
        <begin position="43"/>
        <end position="83"/>
    </location>
</feature>
<keyword evidence="1" id="KW-0862">Zinc</keyword>
<comment type="caution">
    <text evidence="4">The sequence shown here is derived from an EMBL/GenBank/DDBJ whole genome shotgun (WGS) entry which is preliminary data.</text>
</comment>
<keyword evidence="1" id="KW-0863">Zinc-finger</keyword>
<sequence>MSKEECRICGYVKNCYQCCSCSLKGCPTCIEFHKDACSVLKKDKIHLCSDHNEFVNSYCFTCFHLVCKNCSKDMHINHNFVSIPQAVHNIRSEILTSVNDLEKRKTQEESAMSQFCRRKNDYEQKLPALIDAAEKELHKGITVKKDQLVKQIIALNEKNLSDVKEIVPELDAAIDNLKSVQDKKFPILFLSRWSNPMLVIGKHESILRNRESADDINMDNNADIERIFRNSFVTQKCEEELKKKDEEIRTFKSSISGKMKTNQHNKACKDFDSLQQSLHAANMLNEENQTTIMCMEKQRKQLQDSIKDKDKLIQTLLLQKDELQSRFI</sequence>
<keyword evidence="1" id="KW-0479">Metal-binding</keyword>
<evidence type="ECO:0000259" key="3">
    <source>
        <dbReference type="PROSITE" id="PS50119"/>
    </source>
</evidence>
<dbReference type="EMBL" id="UYJE01009572">
    <property type="protein sequence ID" value="VDI74533.1"/>
    <property type="molecule type" value="Genomic_DNA"/>
</dbReference>
<dbReference type="Gene3D" id="3.30.160.60">
    <property type="entry name" value="Classic Zinc Finger"/>
    <property type="match status" value="1"/>
</dbReference>
<accession>A0A8B6H7J6</accession>
<proteinExistence type="predicted"/>
<reference evidence="4" key="1">
    <citation type="submission" date="2018-11" db="EMBL/GenBank/DDBJ databases">
        <authorList>
            <person name="Alioto T."/>
            <person name="Alioto T."/>
        </authorList>
    </citation>
    <scope>NUCLEOTIDE SEQUENCE</scope>
</reference>
<keyword evidence="5" id="KW-1185">Reference proteome</keyword>
<dbReference type="Proteomes" id="UP000596742">
    <property type="component" value="Unassembled WGS sequence"/>
</dbReference>
<evidence type="ECO:0000313" key="5">
    <source>
        <dbReference type="Proteomes" id="UP000596742"/>
    </source>
</evidence>
<keyword evidence="2" id="KW-0175">Coiled coil</keyword>
<gene>
    <name evidence="4" type="ORF">MGAL_10B057295</name>
</gene>